<protein>
    <submittedName>
        <fullName evidence="2">EAL domain, c-di-GMP-specific phosphodiesterase class I (Or its enzymatically inactive variant)</fullName>
    </submittedName>
</protein>
<proteinExistence type="predicted"/>
<dbReference type="RefSeq" id="WP_035020165.1">
    <property type="nucleotide sequence ID" value="NZ_CP084916.1"/>
</dbReference>
<dbReference type="SMART" id="SM00052">
    <property type="entry name" value="EAL"/>
    <property type="match status" value="1"/>
</dbReference>
<dbReference type="Proteomes" id="UP000199481">
    <property type="component" value="Unassembled WGS sequence"/>
</dbReference>
<dbReference type="GO" id="GO:0071111">
    <property type="term" value="F:cyclic-guanylate-specific phosphodiesterase activity"/>
    <property type="evidence" value="ECO:0007669"/>
    <property type="project" value="InterPro"/>
</dbReference>
<dbReference type="AlphaFoldDB" id="A0A1H0Z324"/>
<gene>
    <name evidence="2" type="ORF">SAMN04487752_1292</name>
</gene>
<organism evidence="2 3">
    <name type="scientific">Carnobacterium viridans</name>
    <dbReference type="NCBI Taxonomy" id="174587"/>
    <lineage>
        <taxon>Bacteria</taxon>
        <taxon>Bacillati</taxon>
        <taxon>Bacillota</taxon>
        <taxon>Bacilli</taxon>
        <taxon>Lactobacillales</taxon>
        <taxon>Carnobacteriaceae</taxon>
        <taxon>Carnobacterium</taxon>
    </lineage>
</organism>
<keyword evidence="3" id="KW-1185">Reference proteome</keyword>
<dbReference type="CDD" id="cd01948">
    <property type="entry name" value="EAL"/>
    <property type="match status" value="1"/>
</dbReference>
<dbReference type="OrthoDB" id="2324331at2"/>
<accession>A0A1H0Z324</accession>
<dbReference type="PANTHER" id="PTHR33121">
    <property type="entry name" value="CYCLIC DI-GMP PHOSPHODIESTERASE PDEF"/>
    <property type="match status" value="1"/>
</dbReference>
<reference evidence="3" key="1">
    <citation type="submission" date="2016-10" db="EMBL/GenBank/DDBJ databases">
        <authorList>
            <person name="Varghese N."/>
            <person name="Submissions S."/>
        </authorList>
    </citation>
    <scope>NUCLEOTIDE SEQUENCE [LARGE SCALE GENOMIC DNA]</scope>
    <source>
        <strain evidence="3">MPL-11</strain>
    </source>
</reference>
<dbReference type="Pfam" id="PF00563">
    <property type="entry name" value="EAL"/>
    <property type="match status" value="1"/>
</dbReference>
<feature type="domain" description="EAL" evidence="1">
    <location>
        <begin position="1"/>
        <end position="239"/>
    </location>
</feature>
<dbReference type="InterPro" id="IPR001633">
    <property type="entry name" value="EAL_dom"/>
</dbReference>
<dbReference type="InterPro" id="IPR050706">
    <property type="entry name" value="Cyclic-di-GMP_PDE-like"/>
</dbReference>
<evidence type="ECO:0000313" key="3">
    <source>
        <dbReference type="Proteomes" id="UP000199481"/>
    </source>
</evidence>
<evidence type="ECO:0000313" key="2">
    <source>
        <dbReference type="EMBL" id="SDQ21774.1"/>
    </source>
</evidence>
<dbReference type="Gene3D" id="3.20.20.450">
    <property type="entry name" value="EAL domain"/>
    <property type="match status" value="1"/>
</dbReference>
<dbReference type="SUPFAM" id="SSF141868">
    <property type="entry name" value="EAL domain-like"/>
    <property type="match status" value="1"/>
</dbReference>
<dbReference type="InterPro" id="IPR035919">
    <property type="entry name" value="EAL_sf"/>
</dbReference>
<sequence>MDGFQFYFQPKVDRSENRIVGYEILLRNTEKNPYYPAKQMEKIIYNKEAHSYFLEWFQEELIRLLKLFPNVIFSVNFAPRQLLYPETHNFFKTFQPYVEQLIIEITEEAPMFSESIGKFSSEVLEHQFQTTFASMKAMGYSISMDDVGSGKNSLDEVLKYTSYLTQIKFSIVKCNKKNLNKETLRHFLSAWKQVAVDYHLDFIIEGIEDYETSDEMKKYGIDIQQGYYFGKPSKYIVMT</sequence>
<dbReference type="EMBL" id="FNJW01000008">
    <property type="protein sequence ID" value="SDQ21774.1"/>
    <property type="molecule type" value="Genomic_DNA"/>
</dbReference>
<dbReference type="PANTHER" id="PTHR33121:SF70">
    <property type="entry name" value="SIGNALING PROTEIN YKOW"/>
    <property type="match status" value="1"/>
</dbReference>
<name>A0A1H0Z324_9LACT</name>
<dbReference type="PROSITE" id="PS50883">
    <property type="entry name" value="EAL"/>
    <property type="match status" value="1"/>
</dbReference>
<evidence type="ECO:0000259" key="1">
    <source>
        <dbReference type="PROSITE" id="PS50883"/>
    </source>
</evidence>